<evidence type="ECO:0000259" key="3">
    <source>
        <dbReference type="PROSITE" id="PS50969"/>
    </source>
</evidence>
<feature type="domain" description="FCP1 homology" evidence="3">
    <location>
        <begin position="251"/>
        <end position="435"/>
    </location>
</feature>
<dbReference type="OMA" id="TNSIFEY"/>
<keyword evidence="1" id="KW-0809">Transit peptide</keyword>
<comment type="subunit">
    <text evidence="1">Component of the TIM23 complex.</text>
</comment>
<keyword evidence="1" id="KW-0653">Protein transport</keyword>
<sequence length="479" mass="55300">MATTTAFTGKRKLDDAFDYESTSSQIDDPTLIDDLSADELSPATPDESSLWDLEDKTQTPPKKTKLNPLKFSVSPPLISKQTSNTTTQKKRTRKFNCNFKATKGLFANVTFTLKNNGDKSHKMEEQIVNIISNPHLKSDVKLNNNDIYLEIKDFISDESLSLYKDLKTNLFHDYIPQFEISGKDEQSRYILCYLKGMLVRKSEIAIVPIPNHTHQILVFDHINDKSYSDTPCSLEGYLLDDFEFDSKLTCIIVPKFVMALDLDETLIRTRVMNPNEVISNPSEYEFSVLGSKYVCYVRPGTQQLLSWCCTVFQVYIFTNSIFEYAREVCKILDPNKEHLIKYIDVDDTIALKKMLKSREDMTPHESIPKPLGLKDLKKFDIDCFETVIFDDDITIWKQQECVLPFADIVQYRKPLEFFKSIRTEVWKKLQFLHSTKLRIRKKHELAGANLSNISFAIPERKDITLSQEIALNSTLNKER</sequence>
<dbReference type="VEuPathDB" id="AmoebaDB:NAEGRDRAFT_66111"/>
<evidence type="ECO:0000313" key="4">
    <source>
        <dbReference type="EMBL" id="EFC45855.1"/>
    </source>
</evidence>
<evidence type="ECO:0000256" key="2">
    <source>
        <dbReference type="SAM" id="MobiDB-lite"/>
    </source>
</evidence>
<evidence type="ECO:0000256" key="1">
    <source>
        <dbReference type="RuleBase" id="RU365079"/>
    </source>
</evidence>
<dbReference type="GO" id="GO:0015031">
    <property type="term" value="P:protein transport"/>
    <property type="evidence" value="ECO:0007669"/>
    <property type="project" value="UniProtKB-KW"/>
</dbReference>
<accession>D2VB69</accession>
<comment type="function">
    <text evidence="1">Essential component of the TIM23 complex, a complex that mediates the translocation of transit peptide-containing proteins across the mitochondrial inner membrane.</text>
</comment>
<dbReference type="KEGG" id="ngr:NAEGRDRAFT_66111"/>
<dbReference type="InterPro" id="IPR050365">
    <property type="entry name" value="TIM50"/>
</dbReference>
<protein>
    <recommendedName>
        <fullName evidence="1">Mitochondrial import inner membrane translocase subunit TIM50</fullName>
    </recommendedName>
</protein>
<comment type="subcellular location">
    <subcellularLocation>
        <location evidence="1">Mitochondrion inner membrane</location>
        <topology evidence="1">Single-pass membrane protein</topology>
    </subcellularLocation>
</comment>
<gene>
    <name evidence="4" type="ORF">NAEGRDRAFT_66111</name>
</gene>
<dbReference type="InterPro" id="IPR023214">
    <property type="entry name" value="HAD_sf"/>
</dbReference>
<dbReference type="Proteomes" id="UP000006671">
    <property type="component" value="Unassembled WGS sequence"/>
</dbReference>
<dbReference type="OrthoDB" id="10249888at2759"/>
<dbReference type="Gene3D" id="3.40.50.1000">
    <property type="entry name" value="HAD superfamily/HAD-like"/>
    <property type="match status" value="1"/>
</dbReference>
<dbReference type="GO" id="GO:0005744">
    <property type="term" value="C:TIM23 mitochondrial import inner membrane translocase complex"/>
    <property type="evidence" value="ECO:0007669"/>
    <property type="project" value="UniProtKB-UniRule"/>
</dbReference>
<keyword evidence="1" id="KW-0811">Translocation</keyword>
<dbReference type="SMART" id="SM00577">
    <property type="entry name" value="CPDc"/>
    <property type="match status" value="1"/>
</dbReference>
<dbReference type="InterPro" id="IPR036412">
    <property type="entry name" value="HAD-like_sf"/>
</dbReference>
<evidence type="ECO:0000313" key="5">
    <source>
        <dbReference type="Proteomes" id="UP000006671"/>
    </source>
</evidence>
<feature type="region of interest" description="Disordered" evidence="2">
    <location>
        <begin position="18"/>
        <end position="70"/>
    </location>
</feature>
<dbReference type="Pfam" id="PF03031">
    <property type="entry name" value="NIF"/>
    <property type="match status" value="1"/>
</dbReference>
<keyword evidence="1" id="KW-0813">Transport</keyword>
<dbReference type="InParanoid" id="D2VB69"/>
<reference evidence="4 5" key="1">
    <citation type="journal article" date="2010" name="Cell">
        <title>The genome of Naegleria gruberi illuminates early eukaryotic versatility.</title>
        <authorList>
            <person name="Fritz-Laylin L.K."/>
            <person name="Prochnik S.E."/>
            <person name="Ginger M.L."/>
            <person name="Dacks J.B."/>
            <person name="Carpenter M.L."/>
            <person name="Field M.C."/>
            <person name="Kuo A."/>
            <person name="Paredez A."/>
            <person name="Chapman J."/>
            <person name="Pham J."/>
            <person name="Shu S."/>
            <person name="Neupane R."/>
            <person name="Cipriano M."/>
            <person name="Mancuso J."/>
            <person name="Tu H."/>
            <person name="Salamov A."/>
            <person name="Lindquist E."/>
            <person name="Shapiro H."/>
            <person name="Lucas S."/>
            <person name="Grigoriev I.V."/>
            <person name="Cande W.Z."/>
            <person name="Fulton C."/>
            <person name="Rokhsar D.S."/>
            <person name="Dawson S.C."/>
        </authorList>
    </citation>
    <scope>NUCLEOTIDE SEQUENCE [LARGE SCALE GENOMIC DNA]</scope>
    <source>
        <strain evidence="4 5">NEG-M</strain>
    </source>
</reference>
<dbReference type="EMBL" id="GG738861">
    <property type="protein sequence ID" value="EFC45855.1"/>
    <property type="molecule type" value="Genomic_DNA"/>
</dbReference>
<name>D2VB69_NAEGR</name>
<dbReference type="InterPro" id="IPR004274">
    <property type="entry name" value="FCP1_dom"/>
</dbReference>
<proteinExistence type="inferred from homology"/>
<dbReference type="SUPFAM" id="SSF56784">
    <property type="entry name" value="HAD-like"/>
    <property type="match status" value="1"/>
</dbReference>
<dbReference type="AlphaFoldDB" id="D2VB69"/>
<dbReference type="RefSeq" id="XP_002678599.1">
    <property type="nucleotide sequence ID" value="XM_002678553.1"/>
</dbReference>
<keyword evidence="1" id="KW-0496">Mitochondrion</keyword>
<dbReference type="PROSITE" id="PS50969">
    <property type="entry name" value="FCP1"/>
    <property type="match status" value="1"/>
</dbReference>
<organism evidence="5">
    <name type="scientific">Naegleria gruberi</name>
    <name type="common">Amoeba</name>
    <dbReference type="NCBI Taxonomy" id="5762"/>
    <lineage>
        <taxon>Eukaryota</taxon>
        <taxon>Discoba</taxon>
        <taxon>Heterolobosea</taxon>
        <taxon>Tetramitia</taxon>
        <taxon>Eutetramitia</taxon>
        <taxon>Vahlkampfiidae</taxon>
        <taxon>Naegleria</taxon>
    </lineage>
</organism>
<keyword evidence="5" id="KW-1185">Reference proteome</keyword>
<feature type="compositionally biased region" description="Low complexity" evidence="2">
    <location>
        <begin position="58"/>
        <end position="70"/>
    </location>
</feature>
<dbReference type="PANTHER" id="PTHR12210">
    <property type="entry name" value="DULLARD PROTEIN PHOSPHATASE"/>
    <property type="match status" value="1"/>
</dbReference>
<comment type="similarity">
    <text evidence="1">Belongs to the TIM50 family.</text>
</comment>
<dbReference type="GeneID" id="8850468"/>